<dbReference type="Gene3D" id="1.10.10.10">
    <property type="entry name" value="Winged helix-like DNA-binding domain superfamily/Winged helix DNA-binding domain"/>
    <property type="match status" value="1"/>
</dbReference>
<dbReference type="GO" id="GO:1900079">
    <property type="term" value="P:regulation of arginine biosynthetic process"/>
    <property type="evidence" value="ECO:0007669"/>
    <property type="project" value="UniProtKB-UniRule"/>
</dbReference>
<dbReference type="UniPathway" id="UPA00068"/>
<evidence type="ECO:0000259" key="8">
    <source>
        <dbReference type="Pfam" id="PF01316"/>
    </source>
</evidence>
<dbReference type="InterPro" id="IPR036390">
    <property type="entry name" value="WH_DNA-bd_sf"/>
</dbReference>
<dbReference type="GO" id="GO:0003677">
    <property type="term" value="F:DNA binding"/>
    <property type="evidence" value="ECO:0007669"/>
    <property type="project" value="UniProtKB-KW"/>
</dbReference>
<dbReference type="Pfam" id="PF01316">
    <property type="entry name" value="Arg_repressor"/>
    <property type="match status" value="1"/>
</dbReference>
<name>A0A0U1NTP0_9BACI</name>
<accession>A0A0U1NTP0</accession>
<evidence type="ECO:0000256" key="6">
    <source>
        <dbReference type="ARBA" id="ARBA00023163"/>
    </source>
</evidence>
<keyword evidence="11" id="KW-1185">Reference proteome</keyword>
<evidence type="ECO:0000256" key="4">
    <source>
        <dbReference type="ARBA" id="ARBA00023015"/>
    </source>
</evidence>
<feature type="domain" description="Arginine repressor C-terminal" evidence="9">
    <location>
        <begin position="87"/>
        <end position="151"/>
    </location>
</feature>
<dbReference type="STRING" id="1499688.BN000_01010"/>
<keyword evidence="3 7" id="KW-0963">Cytoplasm</keyword>
<comment type="similarity">
    <text evidence="2 7">Belongs to the ArgR family.</text>
</comment>
<dbReference type="SUPFAM" id="SSF55252">
    <property type="entry name" value="C-terminal domain of arginine repressor"/>
    <property type="match status" value="1"/>
</dbReference>
<dbReference type="RefSeq" id="WP_090631675.1">
    <property type="nucleotide sequence ID" value="NZ_CVRB01000001.1"/>
</dbReference>
<dbReference type="PANTHER" id="PTHR34471">
    <property type="entry name" value="ARGININE REPRESSOR"/>
    <property type="match status" value="1"/>
</dbReference>
<dbReference type="GO" id="GO:0003700">
    <property type="term" value="F:DNA-binding transcription factor activity"/>
    <property type="evidence" value="ECO:0007669"/>
    <property type="project" value="UniProtKB-UniRule"/>
</dbReference>
<evidence type="ECO:0000313" key="10">
    <source>
        <dbReference type="EMBL" id="CRK81112.1"/>
    </source>
</evidence>
<evidence type="ECO:0000259" key="9">
    <source>
        <dbReference type="Pfam" id="PF02863"/>
    </source>
</evidence>
<comment type="subcellular location">
    <subcellularLocation>
        <location evidence="1 7">Cytoplasm</location>
    </subcellularLocation>
</comment>
<evidence type="ECO:0000256" key="1">
    <source>
        <dbReference type="ARBA" id="ARBA00004496"/>
    </source>
</evidence>
<dbReference type="InterPro" id="IPR001669">
    <property type="entry name" value="Arg_repress"/>
</dbReference>
<keyword evidence="5 7" id="KW-0238">DNA-binding</keyword>
<dbReference type="OrthoDB" id="9807089at2"/>
<dbReference type="GO" id="GO:0051259">
    <property type="term" value="P:protein complex oligomerization"/>
    <property type="evidence" value="ECO:0007669"/>
    <property type="project" value="InterPro"/>
</dbReference>
<organism evidence="10 11">
    <name type="scientific">Neobacillus massiliamazoniensis</name>
    <dbReference type="NCBI Taxonomy" id="1499688"/>
    <lineage>
        <taxon>Bacteria</taxon>
        <taxon>Bacillati</taxon>
        <taxon>Bacillota</taxon>
        <taxon>Bacilli</taxon>
        <taxon>Bacillales</taxon>
        <taxon>Bacillaceae</taxon>
        <taxon>Neobacillus</taxon>
    </lineage>
</organism>
<keyword evidence="7" id="KW-0678">Repressor</keyword>
<dbReference type="Proteomes" id="UP000199087">
    <property type="component" value="Unassembled WGS sequence"/>
</dbReference>
<dbReference type="InterPro" id="IPR020900">
    <property type="entry name" value="Arg_repress_DNA-bd"/>
</dbReference>
<dbReference type="Gene3D" id="3.30.1360.40">
    <property type="match status" value="1"/>
</dbReference>
<evidence type="ECO:0000256" key="7">
    <source>
        <dbReference type="HAMAP-Rule" id="MF_00173"/>
    </source>
</evidence>
<evidence type="ECO:0000256" key="5">
    <source>
        <dbReference type="ARBA" id="ARBA00023125"/>
    </source>
</evidence>
<dbReference type="PRINTS" id="PR01467">
    <property type="entry name" value="ARGREPRESSOR"/>
</dbReference>
<reference evidence="11" key="1">
    <citation type="submission" date="2015-05" db="EMBL/GenBank/DDBJ databases">
        <authorList>
            <person name="Urmite Genomes"/>
        </authorList>
    </citation>
    <scope>NUCLEOTIDE SEQUENCE [LARGE SCALE GENOMIC DNA]</scope>
    <source>
        <strain evidence="11">LF1</strain>
    </source>
</reference>
<comment type="pathway">
    <text evidence="7">Amino-acid biosynthesis; L-arginine biosynthesis [regulation].</text>
</comment>
<keyword evidence="7" id="KW-0055">Arginine biosynthesis</keyword>
<evidence type="ECO:0000313" key="11">
    <source>
        <dbReference type="Proteomes" id="UP000199087"/>
    </source>
</evidence>
<evidence type="ECO:0000256" key="2">
    <source>
        <dbReference type="ARBA" id="ARBA00008316"/>
    </source>
</evidence>
<evidence type="ECO:0000256" key="3">
    <source>
        <dbReference type="ARBA" id="ARBA00022490"/>
    </source>
</evidence>
<dbReference type="Pfam" id="PF02863">
    <property type="entry name" value="Arg_repressor_C"/>
    <property type="match status" value="1"/>
</dbReference>
<keyword evidence="6 7" id="KW-0804">Transcription</keyword>
<dbReference type="GO" id="GO:0034618">
    <property type="term" value="F:arginine binding"/>
    <property type="evidence" value="ECO:0007669"/>
    <property type="project" value="InterPro"/>
</dbReference>
<dbReference type="PANTHER" id="PTHR34471:SF1">
    <property type="entry name" value="ARGININE REPRESSOR"/>
    <property type="match status" value="1"/>
</dbReference>
<keyword evidence="4 7" id="KW-0805">Transcription regulation</keyword>
<dbReference type="GO" id="GO:0005737">
    <property type="term" value="C:cytoplasm"/>
    <property type="evidence" value="ECO:0007669"/>
    <property type="project" value="UniProtKB-SubCell"/>
</dbReference>
<dbReference type="GO" id="GO:0006526">
    <property type="term" value="P:L-arginine biosynthetic process"/>
    <property type="evidence" value="ECO:0007669"/>
    <property type="project" value="UniProtKB-UniPathway"/>
</dbReference>
<dbReference type="HAMAP" id="MF_00173">
    <property type="entry name" value="Arg_repressor"/>
    <property type="match status" value="1"/>
</dbReference>
<proteinExistence type="inferred from homology"/>
<protein>
    <recommendedName>
        <fullName evidence="7">Arginine repressor</fullName>
    </recommendedName>
</protein>
<dbReference type="InterPro" id="IPR036251">
    <property type="entry name" value="Arg_repress_C_sf"/>
</dbReference>
<dbReference type="InterPro" id="IPR020899">
    <property type="entry name" value="Arg_repress_C"/>
</dbReference>
<dbReference type="InterPro" id="IPR036388">
    <property type="entry name" value="WH-like_DNA-bd_sf"/>
</dbReference>
<dbReference type="EMBL" id="CVRB01000001">
    <property type="protein sequence ID" value="CRK81112.1"/>
    <property type="molecule type" value="Genomic_DNA"/>
</dbReference>
<gene>
    <name evidence="10" type="primary">argR_1</name>
    <name evidence="7" type="synonym">argR</name>
    <name evidence="10" type="ORF">BN000_01010</name>
</gene>
<sequence length="158" mass="18008">MNKEMRLQQIKQLISEQEVKTQEELQHLLFKKGLTVTQATISRDIHTLKLIKVQTKDGSLKYSSKIEEENLISDKLNSNKLRRKLMEDLVSLEVIEYFVLLKTLPGNAHSFGALLDSLELEGKAGTICGNDTCLIICRSRESATRIKEQMEGFINDLD</sequence>
<keyword evidence="7" id="KW-0028">Amino-acid biosynthesis</keyword>
<comment type="function">
    <text evidence="7">Regulates arginine biosynthesis genes.</text>
</comment>
<dbReference type="SUPFAM" id="SSF46785">
    <property type="entry name" value="Winged helix' DNA-binding domain"/>
    <property type="match status" value="1"/>
</dbReference>
<dbReference type="AlphaFoldDB" id="A0A0U1NTP0"/>
<feature type="domain" description="Arginine repressor DNA-binding" evidence="8">
    <location>
        <begin position="1"/>
        <end position="63"/>
    </location>
</feature>